<evidence type="ECO:0000259" key="6">
    <source>
        <dbReference type="Pfam" id="PF14535"/>
    </source>
</evidence>
<sequence length="432" mass="49054">MIWNKEAECMSDDTKENLQLKRLKEAVENAYNNVPYYKKRLDEMNINPEDIKTLKDIEKLPFTTKDDLREAYPFEMFAVPRKEIVEVHTSSGTTGKPTVSGYTRGDIEIWSEVMARGLSMAGVTDDDIIQNTHGYGLFTGGFGVHYGAQKIGATVIPISTGQTKRQIEIMQDFGTTVMIFTPSYGLYLAEEIEEEGVKTEDLDFKAIGFGAEMWTEEMRQKIEKRFNAPAYNIYGLTEIMGPGVGLECSEQEGLHIFEDHFYPEIIDPETLQTLPDGETGELVLTTLTREGTPLIRFRTKDVTRLKRGKCGCGRNLVKMDRITGRTDDMMKIRGVSVFPSQIEKALLRIDGVEPHYQIIVTRPHLMDELEVRVEASEGLFSDEIKELVGIRQKIENYIHNEIGLRVKVTLVEPKTLPRSEGKAVRVIDKREL</sequence>
<dbReference type="PANTHER" id="PTHR43439:SF1">
    <property type="entry name" value="PHENYLACETATE-COENZYME A LIGASE"/>
    <property type="match status" value="1"/>
</dbReference>
<dbReference type="InterPro" id="IPR011880">
    <property type="entry name" value="PA_CoA_ligase"/>
</dbReference>
<dbReference type="Pfam" id="PF14535">
    <property type="entry name" value="AMP-binding_C_2"/>
    <property type="match status" value="1"/>
</dbReference>
<keyword evidence="8" id="KW-1185">Reference proteome</keyword>
<evidence type="ECO:0000256" key="3">
    <source>
        <dbReference type="ARBA" id="ARBA00022598"/>
    </source>
</evidence>
<dbReference type="InterPro" id="IPR028154">
    <property type="entry name" value="AMP-dep_Lig_C"/>
</dbReference>
<evidence type="ECO:0000259" key="5">
    <source>
        <dbReference type="Pfam" id="PF00501"/>
    </source>
</evidence>
<dbReference type="InterPro" id="IPR045851">
    <property type="entry name" value="AMP-bd_C_sf"/>
</dbReference>
<dbReference type="CDD" id="cd05913">
    <property type="entry name" value="PaaK"/>
    <property type="match status" value="1"/>
</dbReference>
<dbReference type="GO" id="GO:0047475">
    <property type="term" value="F:phenylacetate-CoA ligase activity"/>
    <property type="evidence" value="ECO:0007669"/>
    <property type="project" value="InterPro"/>
</dbReference>
<dbReference type="RefSeq" id="WP_223791681.1">
    <property type="nucleotide sequence ID" value="NZ_JAIOUQ010000009.1"/>
</dbReference>
<comment type="subunit">
    <text evidence="2">Monomer.</text>
</comment>
<dbReference type="FunFam" id="3.40.50.12780:FF:000016">
    <property type="entry name" value="Phenylacetate-coenzyme A ligase"/>
    <property type="match status" value="1"/>
</dbReference>
<comment type="caution">
    <text evidence="7">The sequence shown here is derived from an EMBL/GenBank/DDBJ whole genome shotgun (WGS) entry which is preliminary data.</text>
</comment>
<dbReference type="AlphaFoldDB" id="A0A8T5UY47"/>
<evidence type="ECO:0000256" key="1">
    <source>
        <dbReference type="ARBA" id="ARBA00005211"/>
    </source>
</evidence>
<keyword evidence="3 7" id="KW-0436">Ligase</keyword>
<dbReference type="GO" id="GO:0010124">
    <property type="term" value="P:phenylacetate catabolic process"/>
    <property type="evidence" value="ECO:0007669"/>
    <property type="project" value="InterPro"/>
</dbReference>
<name>A0A8T5UY47_9EURY</name>
<dbReference type="Proteomes" id="UP000825933">
    <property type="component" value="Unassembled WGS sequence"/>
</dbReference>
<dbReference type="Gene3D" id="3.30.300.30">
    <property type="match status" value="1"/>
</dbReference>
<feature type="domain" description="AMP-dependent synthetase/ligase" evidence="5">
    <location>
        <begin position="76"/>
        <end position="284"/>
    </location>
</feature>
<dbReference type="PIRSF" id="PIRSF006444">
    <property type="entry name" value="PaaK"/>
    <property type="match status" value="1"/>
</dbReference>
<evidence type="ECO:0000313" key="7">
    <source>
        <dbReference type="EMBL" id="MBZ2166110.1"/>
    </source>
</evidence>
<dbReference type="InterPro" id="IPR051414">
    <property type="entry name" value="Adenylate-forming_Reductase"/>
</dbReference>
<dbReference type="Gene3D" id="3.40.50.12780">
    <property type="entry name" value="N-terminal domain of ligase-like"/>
    <property type="match status" value="1"/>
</dbReference>
<dbReference type="InterPro" id="IPR042099">
    <property type="entry name" value="ANL_N_sf"/>
</dbReference>
<evidence type="ECO:0000313" key="8">
    <source>
        <dbReference type="Proteomes" id="UP000825933"/>
    </source>
</evidence>
<proteinExistence type="predicted"/>
<dbReference type="InterPro" id="IPR000873">
    <property type="entry name" value="AMP-dep_synth/lig_dom"/>
</dbReference>
<evidence type="ECO:0000256" key="4">
    <source>
        <dbReference type="ARBA" id="ARBA00022741"/>
    </source>
</evidence>
<comment type="pathway">
    <text evidence="1">Aromatic compound metabolism.</text>
</comment>
<evidence type="ECO:0000256" key="2">
    <source>
        <dbReference type="ARBA" id="ARBA00011245"/>
    </source>
</evidence>
<organism evidence="7 8">
    <name type="scientific">Methanobacterium spitsbergense</name>
    <dbReference type="NCBI Taxonomy" id="2874285"/>
    <lineage>
        <taxon>Archaea</taxon>
        <taxon>Methanobacteriati</taxon>
        <taxon>Methanobacteriota</taxon>
        <taxon>Methanomada group</taxon>
        <taxon>Methanobacteria</taxon>
        <taxon>Methanobacteriales</taxon>
        <taxon>Methanobacteriaceae</taxon>
        <taxon>Methanobacterium</taxon>
    </lineage>
</organism>
<reference evidence="8" key="1">
    <citation type="journal article" date="2022" name="Microbiol. Resour. Announc.">
        <title>Draft Genome Sequence of a Methanogenic Archaeon from West Spitsbergen Permafrost.</title>
        <authorList>
            <person name="Trubitsyn V."/>
            <person name="Rivkina E."/>
            <person name="Shcherbakova V."/>
        </authorList>
    </citation>
    <scope>NUCLEOTIDE SEQUENCE [LARGE SCALE GENOMIC DNA]</scope>
    <source>
        <strain evidence="8">VT</strain>
    </source>
</reference>
<keyword evidence="4" id="KW-0547">Nucleotide-binding</keyword>
<dbReference type="PANTHER" id="PTHR43439">
    <property type="entry name" value="PHENYLACETATE-COENZYME A LIGASE"/>
    <property type="match status" value="1"/>
</dbReference>
<dbReference type="Pfam" id="PF00501">
    <property type="entry name" value="AMP-binding"/>
    <property type="match status" value="1"/>
</dbReference>
<gene>
    <name evidence="7" type="ORF">K8N75_08665</name>
</gene>
<protein>
    <submittedName>
        <fullName evidence="7">Phenylacetate--CoA ligase</fullName>
    </submittedName>
</protein>
<feature type="domain" description="AMP-dependent ligase C-terminal" evidence="6">
    <location>
        <begin position="334"/>
        <end position="430"/>
    </location>
</feature>
<dbReference type="GO" id="GO:0000166">
    <property type="term" value="F:nucleotide binding"/>
    <property type="evidence" value="ECO:0007669"/>
    <property type="project" value="UniProtKB-KW"/>
</dbReference>
<dbReference type="EMBL" id="JAIOUQ010000009">
    <property type="protein sequence ID" value="MBZ2166110.1"/>
    <property type="molecule type" value="Genomic_DNA"/>
</dbReference>
<dbReference type="SUPFAM" id="SSF56801">
    <property type="entry name" value="Acetyl-CoA synthetase-like"/>
    <property type="match status" value="1"/>
</dbReference>
<accession>A0A8T5UY47</accession>